<keyword evidence="3" id="KW-1185">Reference proteome</keyword>
<keyword evidence="1" id="KW-0472">Membrane</keyword>
<organism evidence="2 3">
    <name type="scientific">Lentibacillus amyloliquefaciens</name>
    <dbReference type="NCBI Taxonomy" id="1472767"/>
    <lineage>
        <taxon>Bacteria</taxon>
        <taxon>Bacillati</taxon>
        <taxon>Bacillota</taxon>
        <taxon>Bacilli</taxon>
        <taxon>Bacillales</taxon>
        <taxon>Bacillaceae</taxon>
        <taxon>Lentibacillus</taxon>
    </lineage>
</organism>
<dbReference type="AlphaFoldDB" id="A0A0U4FF69"/>
<reference evidence="2 3" key="1">
    <citation type="submission" date="2016-01" db="EMBL/GenBank/DDBJ databases">
        <title>Complete genome sequence of strain Lentibacillus amyloliquefaciens LAM0015T isolated from saline sediment.</title>
        <authorList>
            <person name="Wang J.-L."/>
            <person name="He M.-X."/>
        </authorList>
    </citation>
    <scope>NUCLEOTIDE SEQUENCE [LARGE SCALE GENOMIC DNA]</scope>
    <source>
        <strain evidence="2 3">LAM0015</strain>
    </source>
</reference>
<accession>A0A0U4FF69</accession>
<feature type="transmembrane region" description="Helical" evidence="1">
    <location>
        <begin position="34"/>
        <end position="57"/>
    </location>
</feature>
<keyword evidence="1" id="KW-1133">Transmembrane helix</keyword>
<evidence type="ECO:0000313" key="3">
    <source>
        <dbReference type="Proteomes" id="UP000050331"/>
    </source>
</evidence>
<dbReference type="InterPro" id="IPR046001">
    <property type="entry name" value="DUF5957"/>
</dbReference>
<keyword evidence="1" id="KW-0812">Transmembrane</keyword>
<proteinExistence type="predicted"/>
<sequence>MRLVIFVILGLIGGYFLGSIIFRLMAGFGVNISGLPLIFMFFPYLTAIILAILLPVIDKKNRQN</sequence>
<evidence type="ECO:0000313" key="2">
    <source>
        <dbReference type="EMBL" id="ALX49181.1"/>
    </source>
</evidence>
<dbReference type="Pfam" id="PF19382">
    <property type="entry name" value="DUF5957"/>
    <property type="match status" value="1"/>
</dbReference>
<evidence type="ECO:0000256" key="1">
    <source>
        <dbReference type="SAM" id="Phobius"/>
    </source>
</evidence>
<dbReference type="Proteomes" id="UP000050331">
    <property type="component" value="Chromosome"/>
</dbReference>
<protein>
    <recommendedName>
        <fullName evidence="4">Major facilitator superfamily (MFS) profile domain-containing protein</fullName>
    </recommendedName>
</protein>
<gene>
    <name evidence="2" type="ORF">AOX59_11635</name>
</gene>
<evidence type="ECO:0008006" key="4">
    <source>
        <dbReference type="Google" id="ProtNLM"/>
    </source>
</evidence>
<dbReference type="KEGG" id="lao:AOX59_11635"/>
<dbReference type="EMBL" id="CP013862">
    <property type="protein sequence ID" value="ALX49181.1"/>
    <property type="molecule type" value="Genomic_DNA"/>
</dbReference>
<name>A0A0U4FF69_9BACI</name>